<dbReference type="SUPFAM" id="SSF48403">
    <property type="entry name" value="Ankyrin repeat"/>
    <property type="match status" value="1"/>
</dbReference>
<comment type="caution">
    <text evidence="1">The sequence shown here is derived from an EMBL/GenBank/DDBJ whole genome shotgun (WGS) entry which is preliminary data.</text>
</comment>
<proteinExistence type="predicted"/>
<feature type="non-terminal residue" evidence="1">
    <location>
        <position position="1"/>
    </location>
</feature>
<accession>A0A0L7KW05</accession>
<organism evidence="1 2">
    <name type="scientific">Operophtera brumata</name>
    <name type="common">Winter moth</name>
    <name type="synonym">Phalaena brumata</name>
    <dbReference type="NCBI Taxonomy" id="104452"/>
    <lineage>
        <taxon>Eukaryota</taxon>
        <taxon>Metazoa</taxon>
        <taxon>Ecdysozoa</taxon>
        <taxon>Arthropoda</taxon>
        <taxon>Hexapoda</taxon>
        <taxon>Insecta</taxon>
        <taxon>Pterygota</taxon>
        <taxon>Neoptera</taxon>
        <taxon>Endopterygota</taxon>
        <taxon>Lepidoptera</taxon>
        <taxon>Glossata</taxon>
        <taxon>Ditrysia</taxon>
        <taxon>Geometroidea</taxon>
        <taxon>Geometridae</taxon>
        <taxon>Larentiinae</taxon>
        <taxon>Operophtera</taxon>
    </lineage>
</organism>
<evidence type="ECO:0000313" key="2">
    <source>
        <dbReference type="Proteomes" id="UP000037510"/>
    </source>
</evidence>
<dbReference type="AlphaFoldDB" id="A0A0L7KW05"/>
<sequence>RHLEAARLLLVRGCDANACDDCGYSALHLSAEHGWQTHLDCCWSEDASPTRVMTAGTARCIFPPSMGNTLCQLADTSRLLPVRGRDASACDDCGYSALHLSAEHG</sequence>
<evidence type="ECO:0000313" key="1">
    <source>
        <dbReference type="EMBL" id="KOB67251.1"/>
    </source>
</evidence>
<dbReference type="Gene3D" id="1.25.40.20">
    <property type="entry name" value="Ankyrin repeat-containing domain"/>
    <property type="match status" value="1"/>
</dbReference>
<dbReference type="InterPro" id="IPR036770">
    <property type="entry name" value="Ankyrin_rpt-contain_sf"/>
</dbReference>
<dbReference type="Proteomes" id="UP000037510">
    <property type="component" value="Unassembled WGS sequence"/>
</dbReference>
<protein>
    <submittedName>
        <fullName evidence="1">Uncharacterized protein</fullName>
    </submittedName>
</protein>
<reference evidence="1 2" key="1">
    <citation type="journal article" date="2015" name="Genome Biol. Evol.">
        <title>The genome of winter moth (Operophtera brumata) provides a genomic perspective on sexual dimorphism and phenology.</title>
        <authorList>
            <person name="Derks M.F."/>
            <person name="Smit S."/>
            <person name="Salis L."/>
            <person name="Schijlen E."/>
            <person name="Bossers A."/>
            <person name="Mateman C."/>
            <person name="Pijl A.S."/>
            <person name="de Ridder D."/>
            <person name="Groenen M.A."/>
            <person name="Visser M.E."/>
            <person name="Megens H.J."/>
        </authorList>
    </citation>
    <scope>NUCLEOTIDE SEQUENCE [LARGE SCALE GENOMIC DNA]</scope>
    <source>
        <strain evidence="1">WM2013NL</strain>
        <tissue evidence="1">Head and thorax</tissue>
    </source>
</reference>
<keyword evidence="2" id="KW-1185">Reference proteome</keyword>
<gene>
    <name evidence="1" type="ORF">OBRU01_20021</name>
</gene>
<name>A0A0L7KW05_OPEBR</name>
<dbReference type="EMBL" id="JTDY01005206">
    <property type="protein sequence ID" value="KOB67251.1"/>
    <property type="molecule type" value="Genomic_DNA"/>
</dbReference>